<evidence type="ECO:0000256" key="1">
    <source>
        <dbReference type="SAM" id="MobiDB-lite"/>
    </source>
</evidence>
<evidence type="ECO:0008006" key="4">
    <source>
        <dbReference type="Google" id="ProtNLM"/>
    </source>
</evidence>
<feature type="region of interest" description="Disordered" evidence="1">
    <location>
        <begin position="1"/>
        <end position="23"/>
    </location>
</feature>
<dbReference type="InterPro" id="IPR009922">
    <property type="entry name" value="DUF1457"/>
</dbReference>
<dbReference type="Proteomes" id="UP000295783">
    <property type="component" value="Unassembled WGS sequence"/>
</dbReference>
<name>A0A4R6WSV7_9PROT</name>
<dbReference type="EMBL" id="SNYW01000008">
    <property type="protein sequence ID" value="TDQ81960.1"/>
    <property type="molecule type" value="Genomic_DNA"/>
</dbReference>
<dbReference type="AlphaFoldDB" id="A0A4R6WSV7"/>
<sequence length="183" mass="20538">MHGAAKRANQPTGSAGKQGVRMSGDEQQAFYDDAAALRSERLRDFHRQWVESCGGAPYPGLAAIDPVRFKPFLADLVLVDVRDPKEPVFRLVGSGFNDFFTRPFSGEKVRNAAFPERELILESYRQVALSGRPLLGWYRWHSEEGVTYHSEFVVLPFGDGKVERLLVMEDLDPARQGRTTQPG</sequence>
<accession>A0A4R6WSV7</accession>
<evidence type="ECO:0000313" key="3">
    <source>
        <dbReference type="Proteomes" id="UP000295783"/>
    </source>
</evidence>
<dbReference type="Pfam" id="PF07310">
    <property type="entry name" value="PAS_5"/>
    <property type="match status" value="1"/>
</dbReference>
<evidence type="ECO:0000313" key="2">
    <source>
        <dbReference type="EMBL" id="TDQ81960.1"/>
    </source>
</evidence>
<comment type="caution">
    <text evidence="2">The sequence shown here is derived from an EMBL/GenBank/DDBJ whole genome shotgun (WGS) entry which is preliminary data.</text>
</comment>
<gene>
    <name evidence="2" type="ORF">A8950_1780</name>
</gene>
<reference evidence="2 3" key="1">
    <citation type="submission" date="2019-03" db="EMBL/GenBank/DDBJ databases">
        <title>Genomic Encyclopedia of Type Strains, Phase III (KMG-III): the genomes of soil and plant-associated and newly described type strains.</title>
        <authorList>
            <person name="Whitman W."/>
        </authorList>
    </citation>
    <scope>NUCLEOTIDE SEQUENCE [LARGE SCALE GENOMIC DNA]</scope>
    <source>
        <strain evidence="2 3">CGMCC 1.7660</strain>
    </source>
</reference>
<organism evidence="2 3">
    <name type="scientific">Dongia mobilis</name>
    <dbReference type="NCBI Taxonomy" id="578943"/>
    <lineage>
        <taxon>Bacteria</taxon>
        <taxon>Pseudomonadati</taxon>
        <taxon>Pseudomonadota</taxon>
        <taxon>Alphaproteobacteria</taxon>
        <taxon>Rhodospirillales</taxon>
        <taxon>Dongiaceae</taxon>
        <taxon>Dongia</taxon>
    </lineage>
</organism>
<keyword evidence="3" id="KW-1185">Reference proteome</keyword>
<protein>
    <recommendedName>
        <fullName evidence="4">PAS domain-containing protein</fullName>
    </recommendedName>
</protein>
<proteinExistence type="predicted"/>